<dbReference type="Proteomes" id="UP000011568">
    <property type="component" value="Unassembled WGS sequence"/>
</dbReference>
<dbReference type="AlphaFoldDB" id="M0MED8"/>
<reference evidence="1 2" key="1">
    <citation type="journal article" date="2014" name="PLoS Genet.">
        <title>Phylogenetically driven sequencing of extremely halophilic archaea reveals strategies for static and dynamic osmo-response.</title>
        <authorList>
            <person name="Becker E.A."/>
            <person name="Seitzer P.M."/>
            <person name="Tritt A."/>
            <person name="Larsen D."/>
            <person name="Krusor M."/>
            <person name="Yao A.I."/>
            <person name="Wu D."/>
            <person name="Madern D."/>
            <person name="Eisen J.A."/>
            <person name="Darling A.E."/>
            <person name="Facciotti M.T."/>
        </authorList>
    </citation>
    <scope>NUCLEOTIDE SEQUENCE [LARGE SCALE GENOMIC DNA]</scope>
    <source>
        <strain evidence="1 2">DSM 1307</strain>
    </source>
</reference>
<gene>
    <name evidence="1" type="ORF">C448_09917</name>
</gene>
<accession>M0MED8</accession>
<protein>
    <submittedName>
        <fullName evidence="1">Uncharacterized protein</fullName>
    </submittedName>
</protein>
<comment type="caution">
    <text evidence="1">The sequence shown here is derived from an EMBL/GenBank/DDBJ whole genome shotgun (WGS) entry which is preliminary data.</text>
</comment>
<name>M0MED8_HALMO</name>
<proteinExistence type="predicted"/>
<evidence type="ECO:0000313" key="1">
    <source>
        <dbReference type="EMBL" id="EMA43014.1"/>
    </source>
</evidence>
<keyword evidence="2" id="KW-1185">Reference proteome</keyword>
<sequence>MLEQSISGFPEDLCRDGLGELHTLVIVLARRWILVLKMNRPEIRVVIIAVPSAVEARIRVVIMNLIVDCITVKAPLDAEFWSLGSSRRTYSIWINGRP</sequence>
<evidence type="ECO:0000313" key="2">
    <source>
        <dbReference type="Proteomes" id="UP000011568"/>
    </source>
</evidence>
<organism evidence="1 2">
    <name type="scientific">Halococcus morrhuae DSM 1307</name>
    <dbReference type="NCBI Taxonomy" id="931277"/>
    <lineage>
        <taxon>Archaea</taxon>
        <taxon>Methanobacteriati</taxon>
        <taxon>Methanobacteriota</taxon>
        <taxon>Stenosarchaea group</taxon>
        <taxon>Halobacteria</taxon>
        <taxon>Halobacteriales</taxon>
        <taxon>Halococcaceae</taxon>
        <taxon>Halococcus</taxon>
    </lineage>
</organism>
<dbReference type="EMBL" id="AOMC01000122">
    <property type="protein sequence ID" value="EMA43014.1"/>
    <property type="molecule type" value="Genomic_DNA"/>
</dbReference>